<gene>
    <name evidence="1" type="ORF">QE375_000175</name>
</gene>
<accession>A0ABU1HL97</accession>
<keyword evidence="2" id="KW-1185">Reference proteome</keyword>
<reference evidence="1 2" key="1">
    <citation type="submission" date="2023-08" db="EMBL/GenBank/DDBJ databases">
        <title>Functional and genomic diversity of the sorghum phyllosphere microbiome.</title>
        <authorList>
            <person name="Shade A."/>
        </authorList>
    </citation>
    <scope>NUCLEOTIDE SEQUENCE [LARGE SCALE GENOMIC DNA]</scope>
    <source>
        <strain evidence="1 2">SORGH_AS_0445</strain>
    </source>
</reference>
<dbReference type="EMBL" id="JAVIZQ010000001">
    <property type="protein sequence ID" value="MDR6140621.1"/>
    <property type="molecule type" value="Genomic_DNA"/>
</dbReference>
<sequence length="117" mass="12059">MSTTALPGLAERIEAAVLATAGVRNVYRAGSLVSNIVGEGAVAIGISRSDEPLVAVRTDDDGVEVEASLGVEYSANALELLRDVRAAIDKVLADDGLGPVEIALTIAYVHPREASSD</sequence>
<comment type="caution">
    <text evidence="1">The sequence shown here is derived from an EMBL/GenBank/DDBJ whole genome shotgun (WGS) entry which is preliminary data.</text>
</comment>
<organism evidence="1 2">
    <name type="scientific">Microbacterium foliorum</name>
    <dbReference type="NCBI Taxonomy" id="104336"/>
    <lineage>
        <taxon>Bacteria</taxon>
        <taxon>Bacillati</taxon>
        <taxon>Actinomycetota</taxon>
        <taxon>Actinomycetes</taxon>
        <taxon>Micrococcales</taxon>
        <taxon>Microbacteriaceae</taxon>
        <taxon>Microbacterium</taxon>
    </lineage>
</organism>
<dbReference type="Proteomes" id="UP001249291">
    <property type="component" value="Unassembled WGS sequence"/>
</dbReference>
<evidence type="ECO:0000313" key="2">
    <source>
        <dbReference type="Proteomes" id="UP001249291"/>
    </source>
</evidence>
<protein>
    <recommendedName>
        <fullName evidence="3">Asp23/Gls24 family envelope stress response protein</fullName>
    </recommendedName>
</protein>
<name>A0ABU1HL97_9MICO</name>
<dbReference type="RefSeq" id="WP_309686435.1">
    <property type="nucleotide sequence ID" value="NZ_JAVIZQ010000001.1"/>
</dbReference>
<evidence type="ECO:0000313" key="1">
    <source>
        <dbReference type="EMBL" id="MDR6140621.1"/>
    </source>
</evidence>
<proteinExistence type="predicted"/>
<evidence type="ECO:0008006" key="3">
    <source>
        <dbReference type="Google" id="ProtNLM"/>
    </source>
</evidence>